<feature type="transmembrane region" description="Helical" evidence="1">
    <location>
        <begin position="105"/>
        <end position="125"/>
    </location>
</feature>
<dbReference type="RefSeq" id="WP_036429436.1">
    <property type="nucleotide sequence ID" value="NZ_AP022567.1"/>
</dbReference>
<feature type="transmembrane region" description="Helical" evidence="1">
    <location>
        <begin position="71"/>
        <end position="93"/>
    </location>
</feature>
<dbReference type="EMBL" id="AP022567">
    <property type="protein sequence ID" value="BBX34691.1"/>
    <property type="molecule type" value="Genomic_DNA"/>
</dbReference>
<protein>
    <recommendedName>
        <fullName evidence="4">DUF2567 domain-containing protein</fullName>
    </recommendedName>
</protein>
<name>A0ABN5Y9C7_MYCME</name>
<organism evidence="2 3">
    <name type="scientific">Mycolicibacterium mageritense</name>
    <name type="common">Mycobacterium mageritense</name>
    <dbReference type="NCBI Taxonomy" id="53462"/>
    <lineage>
        <taxon>Bacteria</taxon>
        <taxon>Bacillati</taxon>
        <taxon>Actinomycetota</taxon>
        <taxon>Actinomycetes</taxon>
        <taxon>Mycobacteriales</taxon>
        <taxon>Mycobacteriaceae</taxon>
        <taxon>Mycolicibacterium</taxon>
    </lineage>
</organism>
<dbReference type="Proteomes" id="UP000465622">
    <property type="component" value="Chromosome"/>
</dbReference>
<feature type="transmembrane region" description="Helical" evidence="1">
    <location>
        <begin position="159"/>
        <end position="179"/>
    </location>
</feature>
<keyword evidence="3" id="KW-1185">Reference proteome</keyword>
<evidence type="ECO:0000313" key="3">
    <source>
        <dbReference type="Proteomes" id="UP000465622"/>
    </source>
</evidence>
<gene>
    <name evidence="2" type="ORF">MMAGJ_39730</name>
</gene>
<keyword evidence="1" id="KW-1133">Transmembrane helix</keyword>
<keyword evidence="1" id="KW-0472">Membrane</keyword>
<evidence type="ECO:0008006" key="4">
    <source>
        <dbReference type="Google" id="ProtNLM"/>
    </source>
</evidence>
<proteinExistence type="predicted"/>
<evidence type="ECO:0000256" key="1">
    <source>
        <dbReference type="SAM" id="Phobius"/>
    </source>
</evidence>
<reference evidence="2 3" key="1">
    <citation type="journal article" date="2019" name="Emerg. Microbes Infect.">
        <title>Comprehensive subspecies identification of 175 nontuberculous mycobacteria species based on 7547 genomic profiles.</title>
        <authorList>
            <person name="Matsumoto Y."/>
            <person name="Kinjo T."/>
            <person name="Motooka D."/>
            <person name="Nabeya D."/>
            <person name="Jung N."/>
            <person name="Uechi K."/>
            <person name="Horii T."/>
            <person name="Iida T."/>
            <person name="Fujita J."/>
            <person name="Nakamura S."/>
        </authorList>
    </citation>
    <scope>NUCLEOTIDE SEQUENCE [LARGE SCALE GENOMIC DNA]</scope>
    <source>
        <strain evidence="2 3">JCM 12375</strain>
    </source>
</reference>
<accession>A0ABN5Y9C7</accession>
<keyword evidence="1" id="KW-0812">Transmembrane</keyword>
<evidence type="ECO:0000313" key="2">
    <source>
        <dbReference type="EMBL" id="BBX34691.1"/>
    </source>
</evidence>
<sequence length="189" mass="18940">MVNSHGPGGVGRLLGALVGVVALGGLFATLLPAWALTVSPSDYGSGSYDLDEAKLELLSAGIKLDVGFYDWIASSAPAVAAVPMALAVVAAVALTTTLRGPDRTLWGVAAGFALSALVIVLATALRPASRREVTGPLAREFDAGTGPGSDLGVGVGPGLVVSGIVLLAVCALAGWQYFATRRTDVSGPL</sequence>
<feature type="transmembrane region" description="Helical" evidence="1">
    <location>
        <begin position="12"/>
        <end position="35"/>
    </location>
</feature>